<feature type="domain" description="EF-hand" evidence="3">
    <location>
        <begin position="157"/>
        <end position="192"/>
    </location>
</feature>
<dbReference type="InterPro" id="IPR011992">
    <property type="entry name" value="EF-hand-dom_pair"/>
</dbReference>
<dbReference type="Pfam" id="PF13499">
    <property type="entry name" value="EF-hand_7"/>
    <property type="match status" value="2"/>
</dbReference>
<dbReference type="Proteomes" id="UP000785679">
    <property type="component" value="Unassembled WGS sequence"/>
</dbReference>
<organism evidence="4 5">
    <name type="scientific">Halteria grandinella</name>
    <dbReference type="NCBI Taxonomy" id="5974"/>
    <lineage>
        <taxon>Eukaryota</taxon>
        <taxon>Sar</taxon>
        <taxon>Alveolata</taxon>
        <taxon>Ciliophora</taxon>
        <taxon>Intramacronucleata</taxon>
        <taxon>Spirotrichea</taxon>
        <taxon>Stichotrichia</taxon>
        <taxon>Sporadotrichida</taxon>
        <taxon>Halteriidae</taxon>
        <taxon>Halteria</taxon>
    </lineage>
</organism>
<dbReference type="InterPro" id="IPR002048">
    <property type="entry name" value="EF_hand_dom"/>
</dbReference>
<feature type="domain" description="EF-hand" evidence="3">
    <location>
        <begin position="1"/>
        <end position="30"/>
    </location>
</feature>
<evidence type="ECO:0000313" key="4">
    <source>
        <dbReference type="EMBL" id="TNV81918.1"/>
    </source>
</evidence>
<dbReference type="GO" id="GO:0005509">
    <property type="term" value="F:calcium ion binding"/>
    <property type="evidence" value="ECO:0007669"/>
    <property type="project" value="InterPro"/>
</dbReference>
<dbReference type="PROSITE" id="PS50222">
    <property type="entry name" value="EF_HAND_2"/>
    <property type="match status" value="4"/>
</dbReference>
<dbReference type="PANTHER" id="PTHR23050">
    <property type="entry name" value="CALCIUM BINDING PROTEIN"/>
    <property type="match status" value="1"/>
</dbReference>
<evidence type="ECO:0000313" key="5">
    <source>
        <dbReference type="Proteomes" id="UP000785679"/>
    </source>
</evidence>
<keyword evidence="5" id="KW-1185">Reference proteome</keyword>
<dbReference type="SMART" id="SM00054">
    <property type="entry name" value="EFh"/>
    <property type="match status" value="4"/>
</dbReference>
<feature type="domain" description="EF-hand" evidence="3">
    <location>
        <begin position="31"/>
        <end position="66"/>
    </location>
</feature>
<dbReference type="CDD" id="cd00051">
    <property type="entry name" value="EFh"/>
    <property type="match status" value="2"/>
</dbReference>
<dbReference type="EMBL" id="RRYP01005571">
    <property type="protein sequence ID" value="TNV81918.1"/>
    <property type="molecule type" value="Genomic_DNA"/>
</dbReference>
<dbReference type="AlphaFoldDB" id="A0A8J8T5B2"/>
<comment type="caution">
    <text evidence="4">The sequence shown here is derived from an EMBL/GenBank/DDBJ whole genome shotgun (WGS) entry which is preliminary data.</text>
</comment>
<dbReference type="PROSITE" id="PS00018">
    <property type="entry name" value="EF_HAND_1"/>
    <property type="match status" value="2"/>
</dbReference>
<keyword evidence="1" id="KW-0677">Repeat</keyword>
<dbReference type="OrthoDB" id="311026at2759"/>
<proteinExistence type="predicted"/>
<dbReference type="SUPFAM" id="SSF47473">
    <property type="entry name" value="EF-hand"/>
    <property type="match status" value="1"/>
</dbReference>
<name>A0A8J8T5B2_HALGN</name>
<protein>
    <recommendedName>
        <fullName evidence="3">EF-hand domain-containing protein</fullName>
    </recommendedName>
</protein>
<evidence type="ECO:0000256" key="1">
    <source>
        <dbReference type="ARBA" id="ARBA00022737"/>
    </source>
</evidence>
<feature type="domain" description="EF-hand" evidence="3">
    <location>
        <begin position="121"/>
        <end position="156"/>
    </location>
</feature>
<gene>
    <name evidence="4" type="ORF">FGO68_gene16683</name>
</gene>
<keyword evidence="2" id="KW-0106">Calcium</keyword>
<accession>A0A8J8T5B2</accession>
<evidence type="ECO:0000256" key="2">
    <source>
        <dbReference type="ARBA" id="ARBA00022837"/>
    </source>
</evidence>
<reference evidence="4" key="1">
    <citation type="submission" date="2019-06" db="EMBL/GenBank/DDBJ databases">
        <authorList>
            <person name="Zheng W."/>
        </authorList>
    </citation>
    <scope>NUCLEOTIDE SEQUENCE</scope>
    <source>
        <strain evidence="4">QDHG01</strain>
    </source>
</reference>
<evidence type="ECO:0000259" key="3">
    <source>
        <dbReference type="PROSITE" id="PS50222"/>
    </source>
</evidence>
<dbReference type="Gene3D" id="1.10.238.10">
    <property type="entry name" value="EF-hand"/>
    <property type="match status" value="2"/>
</dbReference>
<dbReference type="InterPro" id="IPR018247">
    <property type="entry name" value="EF_Hand_1_Ca_BS"/>
</dbReference>
<sequence>MDAFHLLDANSKGWITSPELYDALQELGHHAHKELVFMFVRHFDRDNDGKLLYSDFCDAFSPKSNQQSVILGQRRAYFIHNHYHRLDFFSYETRDLFFRLFKLYFQHEETAELLRNSLQRRPYFNIHDAFAACDADKNGMISREELRELMIEYGIHLTELELTLLIDRYDKNHDGRISYSEFMDELMPRSAHHAR</sequence>
<dbReference type="InterPro" id="IPR050145">
    <property type="entry name" value="Centrin_CML-like"/>
</dbReference>